<evidence type="ECO:0000313" key="3">
    <source>
        <dbReference type="Proteomes" id="UP001066276"/>
    </source>
</evidence>
<feature type="region of interest" description="Disordered" evidence="1">
    <location>
        <begin position="44"/>
        <end position="92"/>
    </location>
</feature>
<evidence type="ECO:0000313" key="2">
    <source>
        <dbReference type="EMBL" id="KAJ1176322.1"/>
    </source>
</evidence>
<keyword evidence="3" id="KW-1185">Reference proteome</keyword>
<proteinExistence type="predicted"/>
<reference evidence="2" key="1">
    <citation type="journal article" date="2022" name="bioRxiv">
        <title>Sequencing and chromosome-scale assembly of the giantPleurodeles waltlgenome.</title>
        <authorList>
            <person name="Brown T."/>
            <person name="Elewa A."/>
            <person name="Iarovenko S."/>
            <person name="Subramanian E."/>
            <person name="Araus A.J."/>
            <person name="Petzold A."/>
            <person name="Susuki M."/>
            <person name="Suzuki K.-i.T."/>
            <person name="Hayashi T."/>
            <person name="Toyoda A."/>
            <person name="Oliveira C."/>
            <person name="Osipova E."/>
            <person name="Leigh N.D."/>
            <person name="Simon A."/>
            <person name="Yun M.H."/>
        </authorList>
    </citation>
    <scope>NUCLEOTIDE SEQUENCE</scope>
    <source>
        <strain evidence="2">20211129_DDA</strain>
        <tissue evidence="2">Liver</tissue>
    </source>
</reference>
<organism evidence="2 3">
    <name type="scientific">Pleurodeles waltl</name>
    <name type="common">Iberian ribbed newt</name>
    <dbReference type="NCBI Taxonomy" id="8319"/>
    <lineage>
        <taxon>Eukaryota</taxon>
        <taxon>Metazoa</taxon>
        <taxon>Chordata</taxon>
        <taxon>Craniata</taxon>
        <taxon>Vertebrata</taxon>
        <taxon>Euteleostomi</taxon>
        <taxon>Amphibia</taxon>
        <taxon>Batrachia</taxon>
        <taxon>Caudata</taxon>
        <taxon>Salamandroidea</taxon>
        <taxon>Salamandridae</taxon>
        <taxon>Pleurodelinae</taxon>
        <taxon>Pleurodeles</taxon>
    </lineage>
</organism>
<accession>A0AAV7TIA4</accession>
<feature type="region of interest" description="Disordered" evidence="1">
    <location>
        <begin position="1"/>
        <end position="31"/>
    </location>
</feature>
<feature type="compositionally biased region" description="Basic and acidic residues" evidence="1">
    <location>
        <begin position="65"/>
        <end position="83"/>
    </location>
</feature>
<sequence>MALKVTPKCPHSAYDGSPVKCPRCTSGTEGPREEEYFWGHALKGGGVIPSAEEDAGEREDEEVDDKQGDRGATKLTEKTQDRTVKHRNRVRR</sequence>
<gene>
    <name evidence="2" type="ORF">NDU88_001604</name>
</gene>
<feature type="compositionally biased region" description="Acidic residues" evidence="1">
    <location>
        <begin position="51"/>
        <end position="64"/>
    </location>
</feature>
<dbReference type="Proteomes" id="UP001066276">
    <property type="component" value="Chromosome 3_2"/>
</dbReference>
<comment type="caution">
    <text evidence="2">The sequence shown here is derived from an EMBL/GenBank/DDBJ whole genome shotgun (WGS) entry which is preliminary data.</text>
</comment>
<dbReference type="EMBL" id="JANPWB010000006">
    <property type="protein sequence ID" value="KAJ1176322.1"/>
    <property type="molecule type" value="Genomic_DNA"/>
</dbReference>
<protein>
    <submittedName>
        <fullName evidence="2">Uncharacterized protein</fullName>
    </submittedName>
</protein>
<name>A0AAV7TIA4_PLEWA</name>
<dbReference type="AlphaFoldDB" id="A0AAV7TIA4"/>
<evidence type="ECO:0000256" key="1">
    <source>
        <dbReference type="SAM" id="MobiDB-lite"/>
    </source>
</evidence>